<comment type="caution">
    <text evidence="3">The sequence shown here is derived from an EMBL/GenBank/DDBJ whole genome shotgun (WGS) entry which is preliminary data.</text>
</comment>
<dbReference type="Proteomes" id="UP001058974">
    <property type="component" value="Chromosome 3"/>
</dbReference>
<protein>
    <recommendedName>
        <fullName evidence="2">Reverse transcriptase zinc-binding domain-containing protein</fullName>
    </recommendedName>
</protein>
<evidence type="ECO:0000313" key="4">
    <source>
        <dbReference type="Proteomes" id="UP001058974"/>
    </source>
</evidence>
<keyword evidence="1" id="KW-0812">Transmembrane</keyword>
<dbReference type="Gramene" id="Psat03G0158200-T1">
    <property type="protein sequence ID" value="KAI5425815.1"/>
    <property type="gene ID" value="KIW84_031582"/>
</dbReference>
<sequence>MIGQFFSKRESSDLMGSLLTIFPILFGLVSMLKFLISYLILAGPLAQSTTFIPTKKIHPWAGDQLVQDIDLNTLVQRGIALASRCYLCCAAYESFQHLFFDCGFSIDLWGWLRSLLSFSNNPFSINGWMTSVPIPLRPKLRLLLVLLSSTHSSRSGRQGTM</sequence>
<keyword evidence="1" id="KW-0472">Membrane</keyword>
<accession>A0A9D4XVA2</accession>
<keyword evidence="4" id="KW-1185">Reference proteome</keyword>
<name>A0A9D4XVA2_PEA</name>
<keyword evidence="1" id="KW-1133">Transmembrane helix</keyword>
<organism evidence="3 4">
    <name type="scientific">Pisum sativum</name>
    <name type="common">Garden pea</name>
    <name type="synonym">Lathyrus oleraceus</name>
    <dbReference type="NCBI Taxonomy" id="3888"/>
    <lineage>
        <taxon>Eukaryota</taxon>
        <taxon>Viridiplantae</taxon>
        <taxon>Streptophyta</taxon>
        <taxon>Embryophyta</taxon>
        <taxon>Tracheophyta</taxon>
        <taxon>Spermatophyta</taxon>
        <taxon>Magnoliopsida</taxon>
        <taxon>eudicotyledons</taxon>
        <taxon>Gunneridae</taxon>
        <taxon>Pentapetalae</taxon>
        <taxon>rosids</taxon>
        <taxon>fabids</taxon>
        <taxon>Fabales</taxon>
        <taxon>Fabaceae</taxon>
        <taxon>Papilionoideae</taxon>
        <taxon>50 kb inversion clade</taxon>
        <taxon>NPAAA clade</taxon>
        <taxon>Hologalegina</taxon>
        <taxon>IRL clade</taxon>
        <taxon>Fabeae</taxon>
        <taxon>Lathyrus</taxon>
    </lineage>
</organism>
<gene>
    <name evidence="3" type="ORF">KIW84_031582</name>
</gene>
<evidence type="ECO:0000256" key="1">
    <source>
        <dbReference type="SAM" id="Phobius"/>
    </source>
</evidence>
<dbReference type="InterPro" id="IPR026960">
    <property type="entry name" value="RVT-Znf"/>
</dbReference>
<feature type="domain" description="Reverse transcriptase zinc-binding" evidence="2">
    <location>
        <begin position="73"/>
        <end position="109"/>
    </location>
</feature>
<evidence type="ECO:0000313" key="3">
    <source>
        <dbReference type="EMBL" id="KAI5425815.1"/>
    </source>
</evidence>
<feature type="transmembrane region" description="Helical" evidence="1">
    <location>
        <begin position="20"/>
        <end position="41"/>
    </location>
</feature>
<evidence type="ECO:0000259" key="2">
    <source>
        <dbReference type="Pfam" id="PF13966"/>
    </source>
</evidence>
<dbReference type="AlphaFoldDB" id="A0A9D4XVA2"/>
<reference evidence="3 4" key="1">
    <citation type="journal article" date="2022" name="Nat. Genet.">
        <title>Improved pea reference genome and pan-genome highlight genomic features and evolutionary characteristics.</title>
        <authorList>
            <person name="Yang T."/>
            <person name="Liu R."/>
            <person name="Luo Y."/>
            <person name="Hu S."/>
            <person name="Wang D."/>
            <person name="Wang C."/>
            <person name="Pandey M.K."/>
            <person name="Ge S."/>
            <person name="Xu Q."/>
            <person name="Li N."/>
            <person name="Li G."/>
            <person name="Huang Y."/>
            <person name="Saxena R.K."/>
            <person name="Ji Y."/>
            <person name="Li M."/>
            <person name="Yan X."/>
            <person name="He Y."/>
            <person name="Liu Y."/>
            <person name="Wang X."/>
            <person name="Xiang C."/>
            <person name="Varshney R.K."/>
            <person name="Ding H."/>
            <person name="Gao S."/>
            <person name="Zong X."/>
        </authorList>
    </citation>
    <scope>NUCLEOTIDE SEQUENCE [LARGE SCALE GENOMIC DNA]</scope>
    <source>
        <strain evidence="3 4">cv. Zhongwan 6</strain>
    </source>
</reference>
<dbReference type="EMBL" id="JAMSHJ010000003">
    <property type="protein sequence ID" value="KAI5425815.1"/>
    <property type="molecule type" value="Genomic_DNA"/>
</dbReference>
<dbReference type="Pfam" id="PF13966">
    <property type="entry name" value="zf-RVT"/>
    <property type="match status" value="1"/>
</dbReference>
<proteinExistence type="predicted"/>